<name>A0A067Q0T9_9AGAM</name>
<dbReference type="HOGENOM" id="CLU_2085166_0_0_1"/>
<protein>
    <recommendedName>
        <fullName evidence="4">REJ domain-containing protein</fullName>
    </recommendedName>
</protein>
<evidence type="ECO:0000313" key="2">
    <source>
        <dbReference type="EMBL" id="KDQ56216.1"/>
    </source>
</evidence>
<keyword evidence="1" id="KW-0732">Signal</keyword>
<dbReference type="Proteomes" id="UP000027265">
    <property type="component" value="Unassembled WGS sequence"/>
</dbReference>
<feature type="chain" id="PRO_5001647853" description="REJ domain-containing protein" evidence="1">
    <location>
        <begin position="22"/>
        <end position="117"/>
    </location>
</feature>
<dbReference type="InParanoid" id="A0A067Q0T9"/>
<proteinExistence type="predicted"/>
<evidence type="ECO:0000313" key="3">
    <source>
        <dbReference type="Proteomes" id="UP000027265"/>
    </source>
</evidence>
<keyword evidence="3" id="KW-1185">Reference proteome</keyword>
<organism evidence="2 3">
    <name type="scientific">Jaapia argillacea MUCL 33604</name>
    <dbReference type="NCBI Taxonomy" id="933084"/>
    <lineage>
        <taxon>Eukaryota</taxon>
        <taxon>Fungi</taxon>
        <taxon>Dikarya</taxon>
        <taxon>Basidiomycota</taxon>
        <taxon>Agaricomycotina</taxon>
        <taxon>Agaricomycetes</taxon>
        <taxon>Agaricomycetidae</taxon>
        <taxon>Jaapiales</taxon>
        <taxon>Jaapiaceae</taxon>
        <taxon>Jaapia</taxon>
    </lineage>
</organism>
<dbReference type="EMBL" id="KL197722">
    <property type="protein sequence ID" value="KDQ56216.1"/>
    <property type="molecule type" value="Genomic_DNA"/>
</dbReference>
<gene>
    <name evidence="2" type="ORF">JAAARDRAFT_305475</name>
</gene>
<feature type="signal peptide" evidence="1">
    <location>
        <begin position="1"/>
        <end position="21"/>
    </location>
</feature>
<evidence type="ECO:0008006" key="4">
    <source>
        <dbReference type="Google" id="ProtNLM"/>
    </source>
</evidence>
<sequence>MYYLFPSVLFLSFFIISTCLSRSFSFSFCMGSCFVVIASSRFSHSHPVRPRPRRPRTPISPRLSPASLCHTPYRIPPPFIHHLPTVVATARYATLVSIAAHLGRQRQRRAGVIRPGV</sequence>
<accession>A0A067Q0T9</accession>
<evidence type="ECO:0000256" key="1">
    <source>
        <dbReference type="SAM" id="SignalP"/>
    </source>
</evidence>
<reference evidence="3" key="1">
    <citation type="journal article" date="2014" name="Proc. Natl. Acad. Sci. U.S.A.">
        <title>Extensive sampling of basidiomycete genomes demonstrates inadequacy of the white-rot/brown-rot paradigm for wood decay fungi.</title>
        <authorList>
            <person name="Riley R."/>
            <person name="Salamov A.A."/>
            <person name="Brown D.W."/>
            <person name="Nagy L.G."/>
            <person name="Floudas D."/>
            <person name="Held B.W."/>
            <person name="Levasseur A."/>
            <person name="Lombard V."/>
            <person name="Morin E."/>
            <person name="Otillar R."/>
            <person name="Lindquist E.A."/>
            <person name="Sun H."/>
            <person name="LaButti K.M."/>
            <person name="Schmutz J."/>
            <person name="Jabbour D."/>
            <person name="Luo H."/>
            <person name="Baker S.E."/>
            <person name="Pisabarro A.G."/>
            <person name="Walton J.D."/>
            <person name="Blanchette R.A."/>
            <person name="Henrissat B."/>
            <person name="Martin F."/>
            <person name="Cullen D."/>
            <person name="Hibbett D.S."/>
            <person name="Grigoriev I.V."/>
        </authorList>
    </citation>
    <scope>NUCLEOTIDE SEQUENCE [LARGE SCALE GENOMIC DNA]</scope>
    <source>
        <strain evidence="3">MUCL 33604</strain>
    </source>
</reference>
<dbReference type="AlphaFoldDB" id="A0A067Q0T9"/>